<proteinExistence type="predicted"/>
<reference evidence="1" key="1">
    <citation type="submission" date="2021-06" db="EMBL/GenBank/DDBJ databases">
        <authorList>
            <person name="Kallberg Y."/>
            <person name="Tangrot J."/>
            <person name="Rosling A."/>
        </authorList>
    </citation>
    <scope>NUCLEOTIDE SEQUENCE</scope>
    <source>
        <strain evidence="1">CL551</strain>
    </source>
</reference>
<protein>
    <submittedName>
        <fullName evidence="1">9116_t:CDS:1</fullName>
    </submittedName>
</protein>
<comment type="caution">
    <text evidence="1">The sequence shown here is derived from an EMBL/GenBank/DDBJ whole genome shotgun (WGS) entry which is preliminary data.</text>
</comment>
<name>A0A9N9DX06_9GLOM</name>
<feature type="non-terminal residue" evidence="1">
    <location>
        <position position="1"/>
    </location>
</feature>
<sequence length="108" mass="12305">SLDSLHKKFGYSPCLETFRCIIKGCQIELFSMDLPFDGLYRFKQIGRMLLPTKDANFLNLVSAISYFYSLLELNKPSTPTGLSYHKESYSSPYKVHIPILNIPPPAID</sequence>
<gene>
    <name evidence="1" type="ORF">AMORRO_LOCUS9935</name>
</gene>
<dbReference type="EMBL" id="CAJVPV010010354">
    <property type="protein sequence ID" value="CAG8650366.1"/>
    <property type="molecule type" value="Genomic_DNA"/>
</dbReference>
<accession>A0A9N9DX06</accession>
<dbReference type="AlphaFoldDB" id="A0A9N9DX06"/>
<dbReference type="Proteomes" id="UP000789342">
    <property type="component" value="Unassembled WGS sequence"/>
</dbReference>
<evidence type="ECO:0000313" key="1">
    <source>
        <dbReference type="EMBL" id="CAG8650366.1"/>
    </source>
</evidence>
<keyword evidence="2" id="KW-1185">Reference proteome</keyword>
<dbReference type="OrthoDB" id="2398834at2759"/>
<organism evidence="1 2">
    <name type="scientific">Acaulospora morrowiae</name>
    <dbReference type="NCBI Taxonomy" id="94023"/>
    <lineage>
        <taxon>Eukaryota</taxon>
        <taxon>Fungi</taxon>
        <taxon>Fungi incertae sedis</taxon>
        <taxon>Mucoromycota</taxon>
        <taxon>Glomeromycotina</taxon>
        <taxon>Glomeromycetes</taxon>
        <taxon>Diversisporales</taxon>
        <taxon>Acaulosporaceae</taxon>
        <taxon>Acaulospora</taxon>
    </lineage>
</organism>
<evidence type="ECO:0000313" key="2">
    <source>
        <dbReference type="Proteomes" id="UP000789342"/>
    </source>
</evidence>